<feature type="domain" description="Metallo-beta-lactamase" evidence="1">
    <location>
        <begin position="10"/>
        <end position="185"/>
    </location>
</feature>
<reference evidence="2 3" key="1">
    <citation type="submission" date="2014-07" db="EMBL/GenBank/DDBJ databases">
        <title>Methanogenic archaea and the global carbon cycle.</title>
        <authorList>
            <person name="Henriksen J.R."/>
            <person name="Luke J."/>
            <person name="Reinhart S."/>
            <person name="Benedict M.N."/>
            <person name="Youngblut N.D."/>
            <person name="Metcalf M.E."/>
            <person name="Whitaker R.J."/>
            <person name="Metcalf W.W."/>
        </authorList>
    </citation>
    <scope>NUCLEOTIDE SEQUENCE [LARGE SCALE GENOMIC DNA]</scope>
    <source>
        <strain evidence="2 3">HB-1</strain>
    </source>
</reference>
<dbReference type="HOGENOM" id="CLU_030571_2_7_2"/>
<accession>A0A0E3SDD0</accession>
<dbReference type="AlphaFoldDB" id="A0A0E3SDD0"/>
<evidence type="ECO:0000313" key="2">
    <source>
        <dbReference type="EMBL" id="AKB78112.1"/>
    </source>
</evidence>
<name>A0A0E3SDD0_9EURY</name>
<dbReference type="GO" id="GO:0016787">
    <property type="term" value="F:hydrolase activity"/>
    <property type="evidence" value="ECO:0007669"/>
    <property type="project" value="UniProtKB-KW"/>
</dbReference>
<sequence length="191" mass="21475">MKIFNVGYKSSNYYLIDADQYCLAIDIGWPGTINDYGRQLRPAGKRVQEINYLIVTHFHVDHAGLVQELKDKGVKFILFDMQIQSIAQMEAVIQKKMSYKPINLEDNIIITLSESRKVLQSIGLSGEVIHTPGHSGDSISVFLDSGDAFIGDLRPENQIMEDDIVSKNSWLKLKELGAKRVNPGHGHSFEV</sequence>
<dbReference type="KEGG" id="mhor:MSHOH_1629"/>
<keyword evidence="3" id="KW-1185">Reference proteome</keyword>
<evidence type="ECO:0000313" key="3">
    <source>
        <dbReference type="Proteomes" id="UP000033101"/>
    </source>
</evidence>
<dbReference type="STRING" id="1434110.MSHOH_1629"/>
<proteinExistence type="predicted"/>
<dbReference type="EMBL" id="CP009516">
    <property type="protein sequence ID" value="AKB78112.1"/>
    <property type="molecule type" value="Genomic_DNA"/>
</dbReference>
<protein>
    <submittedName>
        <fullName evidence="2">Metallo-beta-lactamase superfamily hydrolase</fullName>
    </submittedName>
</protein>
<keyword evidence="2" id="KW-0378">Hydrolase</keyword>
<gene>
    <name evidence="2" type="ORF">MSHOH_1629</name>
</gene>
<dbReference type="Gene3D" id="3.60.15.10">
    <property type="entry name" value="Ribonuclease Z/Hydroxyacylglutathione hydrolase-like"/>
    <property type="match status" value="1"/>
</dbReference>
<organism evidence="2 3">
    <name type="scientific">Methanosarcina horonobensis HB-1 = JCM 15518</name>
    <dbReference type="NCBI Taxonomy" id="1434110"/>
    <lineage>
        <taxon>Archaea</taxon>
        <taxon>Methanobacteriati</taxon>
        <taxon>Methanobacteriota</taxon>
        <taxon>Stenosarchaea group</taxon>
        <taxon>Methanomicrobia</taxon>
        <taxon>Methanosarcinales</taxon>
        <taxon>Methanosarcinaceae</taxon>
        <taxon>Methanosarcina</taxon>
    </lineage>
</organism>
<evidence type="ECO:0000259" key="1">
    <source>
        <dbReference type="SMART" id="SM00849"/>
    </source>
</evidence>
<dbReference type="OrthoDB" id="197151at2157"/>
<dbReference type="InterPro" id="IPR001279">
    <property type="entry name" value="Metallo-B-lactamas"/>
</dbReference>
<dbReference type="PANTHER" id="PTHR42951">
    <property type="entry name" value="METALLO-BETA-LACTAMASE DOMAIN-CONTAINING"/>
    <property type="match status" value="1"/>
</dbReference>
<dbReference type="InterPro" id="IPR036866">
    <property type="entry name" value="RibonucZ/Hydroxyglut_hydro"/>
</dbReference>
<dbReference type="SUPFAM" id="SSF56281">
    <property type="entry name" value="Metallo-hydrolase/oxidoreductase"/>
    <property type="match status" value="1"/>
</dbReference>
<dbReference type="PATRIC" id="fig|1434110.4.peg.2056"/>
<dbReference type="SMART" id="SM00849">
    <property type="entry name" value="Lactamase_B"/>
    <property type="match status" value="1"/>
</dbReference>
<dbReference type="Proteomes" id="UP000033101">
    <property type="component" value="Chromosome"/>
</dbReference>
<dbReference type="GeneID" id="24830840"/>
<dbReference type="InterPro" id="IPR050855">
    <property type="entry name" value="NDM-1-like"/>
</dbReference>
<dbReference type="Pfam" id="PF00753">
    <property type="entry name" value="Lactamase_B"/>
    <property type="match status" value="1"/>
</dbReference>
<dbReference type="RefSeq" id="WP_048138954.1">
    <property type="nucleotide sequence ID" value="NZ_CP009516.1"/>
</dbReference>